<dbReference type="NCBIfam" id="TIGR00797">
    <property type="entry name" value="matE"/>
    <property type="match status" value="1"/>
</dbReference>
<feature type="transmembrane region" description="Helical" evidence="3">
    <location>
        <begin position="276"/>
        <end position="297"/>
    </location>
</feature>
<feature type="transmembrane region" description="Helical" evidence="3">
    <location>
        <begin position="139"/>
        <end position="163"/>
    </location>
</feature>
<dbReference type="InterPro" id="IPR002528">
    <property type="entry name" value="MATE_fam"/>
</dbReference>
<accession>A0A078ATR0</accession>
<evidence type="ECO:0000256" key="1">
    <source>
        <dbReference type="ARBA" id="ARBA00010199"/>
    </source>
</evidence>
<dbReference type="Pfam" id="PF01554">
    <property type="entry name" value="MatE"/>
    <property type="match status" value="2"/>
</dbReference>
<reference evidence="4 5" key="1">
    <citation type="submission" date="2014-06" db="EMBL/GenBank/DDBJ databases">
        <authorList>
            <person name="Swart Estienne"/>
        </authorList>
    </citation>
    <scope>NUCLEOTIDE SEQUENCE [LARGE SCALE GENOMIC DNA]</scope>
    <source>
        <strain evidence="4 5">130c</strain>
    </source>
</reference>
<feature type="transmembrane region" description="Helical" evidence="3">
    <location>
        <begin position="175"/>
        <end position="193"/>
    </location>
</feature>
<keyword evidence="5" id="KW-1185">Reference proteome</keyword>
<keyword evidence="3" id="KW-0812">Transmembrane</keyword>
<organism evidence="4 5">
    <name type="scientific">Stylonychia lemnae</name>
    <name type="common">Ciliate</name>
    <dbReference type="NCBI Taxonomy" id="5949"/>
    <lineage>
        <taxon>Eukaryota</taxon>
        <taxon>Sar</taxon>
        <taxon>Alveolata</taxon>
        <taxon>Ciliophora</taxon>
        <taxon>Intramacronucleata</taxon>
        <taxon>Spirotrichea</taxon>
        <taxon>Stichotrichia</taxon>
        <taxon>Sporadotrichida</taxon>
        <taxon>Oxytrichidae</taxon>
        <taxon>Stylonychinae</taxon>
        <taxon>Stylonychia</taxon>
    </lineage>
</organism>
<dbReference type="InParanoid" id="A0A078ATR0"/>
<gene>
    <name evidence="4" type="primary">Contig16416.g17480</name>
    <name evidence="4" type="ORF">STYLEM_13677</name>
</gene>
<feature type="compositionally biased region" description="Basic and acidic residues" evidence="2">
    <location>
        <begin position="1"/>
        <end position="12"/>
    </location>
</feature>
<evidence type="ECO:0000313" key="4">
    <source>
        <dbReference type="EMBL" id="CDW84612.1"/>
    </source>
</evidence>
<dbReference type="AlphaFoldDB" id="A0A078ATR0"/>
<evidence type="ECO:0000256" key="2">
    <source>
        <dbReference type="SAM" id="MobiDB-lite"/>
    </source>
</evidence>
<feature type="transmembrane region" description="Helical" evidence="3">
    <location>
        <begin position="205"/>
        <end position="226"/>
    </location>
</feature>
<sequence>MDDQKTIRKSLKEPLLGENNDQERNQQTSINPDTKATAQTQKLDQDLTMTSAMKKIFSLAIYPIIGMVFHPAYHICNSIILGHDEDPRLLASLGLGGLTISIFLLSVGISFCGSLDTLISQAFGQKDFRLCGIYLNRQLYLTTLVYIPLAIPLWFCEYGFLYFGQDPFISSQAAIYVRVCIPGILFFTYGSCLGRFCSGHRETRFGMVSNIFSSIIHFFLAYLLAITLDLGMFGIAIASCIHFFLRFLVYVVLIAKSERLRASLVSIWDPNCKNDLWPQFVLSLQCASLGIWSWWAFDIFTLIASYMSVDDLAAQTVLRNIGLLTYMIPVGLSISSVILVGNMIGANNPNGAKLYAKMCTLSAFIWALASVAFINLLQGQVIGIFSSSVSVNELILRAFNIISIFVFFDCVQGVGQGVIRGLGKQGEASYVTIFGYWVLGIPISIDAVFYHSGGIVGLWIGPSVAIIFNFIFYYVLILRTDWQKVCDEVQERRARDNKKLQ</sequence>
<dbReference type="GO" id="GO:0015297">
    <property type="term" value="F:antiporter activity"/>
    <property type="evidence" value="ECO:0007669"/>
    <property type="project" value="InterPro"/>
</dbReference>
<evidence type="ECO:0000256" key="3">
    <source>
        <dbReference type="SAM" id="Phobius"/>
    </source>
</evidence>
<protein>
    <submittedName>
        <fullName evidence="4">Na+-driven multidrug efflux pump</fullName>
    </submittedName>
</protein>
<feature type="transmembrane region" description="Helical" evidence="3">
    <location>
        <begin position="430"/>
        <end position="450"/>
    </location>
</feature>
<dbReference type="GO" id="GO:0016020">
    <property type="term" value="C:membrane"/>
    <property type="evidence" value="ECO:0007669"/>
    <property type="project" value="InterPro"/>
</dbReference>
<feature type="transmembrane region" description="Helical" evidence="3">
    <location>
        <begin position="456"/>
        <end position="476"/>
    </location>
</feature>
<feature type="transmembrane region" description="Helical" evidence="3">
    <location>
        <begin position="232"/>
        <end position="255"/>
    </location>
</feature>
<dbReference type="Proteomes" id="UP000039865">
    <property type="component" value="Unassembled WGS sequence"/>
</dbReference>
<dbReference type="EMBL" id="CCKQ01012983">
    <property type="protein sequence ID" value="CDW84612.1"/>
    <property type="molecule type" value="Genomic_DNA"/>
</dbReference>
<feature type="region of interest" description="Disordered" evidence="2">
    <location>
        <begin position="1"/>
        <end position="37"/>
    </location>
</feature>
<feature type="transmembrane region" description="Helical" evidence="3">
    <location>
        <begin position="354"/>
        <end position="374"/>
    </location>
</feature>
<keyword evidence="3" id="KW-1133">Transmembrane helix</keyword>
<evidence type="ECO:0000313" key="5">
    <source>
        <dbReference type="Proteomes" id="UP000039865"/>
    </source>
</evidence>
<feature type="transmembrane region" description="Helical" evidence="3">
    <location>
        <begin position="93"/>
        <end position="118"/>
    </location>
</feature>
<comment type="similarity">
    <text evidence="1">Belongs to the multi antimicrobial extrusion (MATE) (TC 2.A.66.1) family.</text>
</comment>
<feature type="compositionally biased region" description="Polar residues" evidence="2">
    <location>
        <begin position="25"/>
        <end position="37"/>
    </location>
</feature>
<keyword evidence="3" id="KW-0472">Membrane</keyword>
<feature type="transmembrane region" description="Helical" evidence="3">
    <location>
        <begin position="317"/>
        <end position="342"/>
    </location>
</feature>
<dbReference type="OMA" id="CTETWAY"/>
<feature type="transmembrane region" description="Helical" evidence="3">
    <location>
        <begin position="394"/>
        <end position="418"/>
    </location>
</feature>
<feature type="transmembrane region" description="Helical" evidence="3">
    <location>
        <begin position="56"/>
        <end position="73"/>
    </location>
</feature>
<name>A0A078ATR0_STYLE</name>
<dbReference type="GO" id="GO:0042910">
    <property type="term" value="F:xenobiotic transmembrane transporter activity"/>
    <property type="evidence" value="ECO:0007669"/>
    <property type="project" value="InterPro"/>
</dbReference>
<dbReference type="OrthoDB" id="304203at2759"/>
<dbReference type="PANTHER" id="PTHR11206">
    <property type="entry name" value="MULTIDRUG RESISTANCE PROTEIN"/>
    <property type="match status" value="1"/>
</dbReference>
<proteinExistence type="inferred from homology"/>